<dbReference type="Proteomes" id="UP000653454">
    <property type="component" value="Unassembled WGS sequence"/>
</dbReference>
<dbReference type="EMBL" id="CAJHNJ030000047">
    <property type="protein sequence ID" value="CAG9132104.1"/>
    <property type="molecule type" value="Genomic_DNA"/>
</dbReference>
<dbReference type="PANTHER" id="PTHR10334">
    <property type="entry name" value="CYSTEINE-RICH SECRETORY PROTEIN-RELATED"/>
    <property type="match status" value="1"/>
</dbReference>
<evidence type="ECO:0000256" key="3">
    <source>
        <dbReference type="SAM" id="MobiDB-lite"/>
    </source>
</evidence>
<feature type="region of interest" description="Disordered" evidence="3">
    <location>
        <begin position="691"/>
        <end position="711"/>
    </location>
</feature>
<keyword evidence="2" id="KW-0964">Secreted</keyword>
<evidence type="ECO:0000256" key="1">
    <source>
        <dbReference type="ARBA" id="ARBA00004613"/>
    </source>
</evidence>
<evidence type="ECO:0000313" key="5">
    <source>
        <dbReference type="EMBL" id="CAG9132104.1"/>
    </source>
</evidence>
<feature type="region of interest" description="Disordered" evidence="3">
    <location>
        <begin position="323"/>
        <end position="344"/>
    </location>
</feature>
<proteinExistence type="predicted"/>
<feature type="compositionally biased region" description="Acidic residues" evidence="3">
    <location>
        <begin position="742"/>
        <end position="756"/>
    </location>
</feature>
<dbReference type="Gene3D" id="3.40.33.10">
    <property type="entry name" value="CAP"/>
    <property type="match status" value="1"/>
</dbReference>
<dbReference type="InterPro" id="IPR014044">
    <property type="entry name" value="CAP_dom"/>
</dbReference>
<dbReference type="CDD" id="cd05380">
    <property type="entry name" value="CAP_euk"/>
    <property type="match status" value="1"/>
</dbReference>
<evidence type="ECO:0000256" key="2">
    <source>
        <dbReference type="ARBA" id="ARBA00022525"/>
    </source>
</evidence>
<feature type="region of interest" description="Disordered" evidence="3">
    <location>
        <begin position="736"/>
        <end position="762"/>
    </location>
</feature>
<feature type="compositionally biased region" description="Gly residues" evidence="3">
    <location>
        <begin position="691"/>
        <end position="706"/>
    </location>
</feature>
<feature type="region of interest" description="Disordered" evidence="3">
    <location>
        <begin position="203"/>
        <end position="223"/>
    </location>
</feature>
<organism evidence="5 6">
    <name type="scientific">Plutella xylostella</name>
    <name type="common">Diamondback moth</name>
    <name type="synonym">Plutella maculipennis</name>
    <dbReference type="NCBI Taxonomy" id="51655"/>
    <lineage>
        <taxon>Eukaryota</taxon>
        <taxon>Metazoa</taxon>
        <taxon>Ecdysozoa</taxon>
        <taxon>Arthropoda</taxon>
        <taxon>Hexapoda</taxon>
        <taxon>Insecta</taxon>
        <taxon>Pterygota</taxon>
        <taxon>Neoptera</taxon>
        <taxon>Endopterygota</taxon>
        <taxon>Lepidoptera</taxon>
        <taxon>Glossata</taxon>
        <taxon>Ditrysia</taxon>
        <taxon>Yponomeutoidea</taxon>
        <taxon>Plutellidae</taxon>
        <taxon>Plutella</taxon>
    </lineage>
</organism>
<keyword evidence="6" id="KW-1185">Reference proteome</keyword>
<dbReference type="PRINTS" id="PR00838">
    <property type="entry name" value="V5ALLERGEN"/>
</dbReference>
<dbReference type="GO" id="GO:0005576">
    <property type="term" value="C:extracellular region"/>
    <property type="evidence" value="ECO:0007669"/>
    <property type="project" value="UniProtKB-SubCell"/>
</dbReference>
<dbReference type="SMART" id="SM00198">
    <property type="entry name" value="SCP"/>
    <property type="match status" value="1"/>
</dbReference>
<dbReference type="AlphaFoldDB" id="A0A8S4FWI1"/>
<dbReference type="InterPro" id="IPR001283">
    <property type="entry name" value="CRISP-related"/>
</dbReference>
<sequence>MNKRSSGPGPSCRGYDGGALLTRAEARSVLERVNRRRGQVARGGAPGLPTAANMNTVSWSKELAVLAQRWADQCDPHTRPDRTDDCRDLPGLKIGQSVASVAGASAGLRVGALVDTWFTQALEYSGSVSYYDSFQDRHTEYFTQLIWADTYAVGCGKVKFHSSNGKSVITRLVCNFAPSGNTHGKPVYLIGFPATQCAEDSSPDARHQGLCSRPAAPERKPYGAPKSTLPMFVPIKTKSTTVSSLLRILNLYNKSDSDEMYSSTSNIKLQTSKFYPNNQKGIDKLQNMLNKTRIGNKFLLHSDNVKNLSRRQMYRDHEEMRGHSHVHHDPGHVLEEPSTSSDNFKGFQREREKCSRRPAGGANAECETNTCTRTDENIYCCSESRESSPLFDRLAANRPQYANQQDQCSCFAVPLAPPLCPPPAPPNCNNCPCVVQHQCSTSIQCKNCRGKNYEPKPNKTPPDLHYIDLIPKVSHLRNGDESLEKDFKYTDDYFLTTNPNYQSTENSQHTIKNINPLKIKLHNNDRTEPDREYPYDMLYLNHRNNREIVDEVTTSKPFWQMAEYDNYDNTKPVQLKALRYTTLRDPRNRYAKNTQMIRATEPITIVRTNLSEDSQKHPAREKLLSFDELINLRKNTSPKLHFFARRKGEDTTPTTATTTTPTTTISKPTFPRIKYCTRKLTCTWTVNTKDIGGGAKPGGGAGGGAGKPRHTVPGFVEGCSRTSTCTREFMDKNIGFGKDYDVPNDDEEEGSGDEEYCERRSLDVRRRESVKKKSVYSQVQNDDEVESTSFHSTNLIEPDYTAFFTETTSTSANDGDCLCDAYNKKSKRNAMYQRHERTTAQKINTYLTYDNIYYSVLEKILNMYKTKEKFNKNCWCHNSVNSSFKITYLFFVVVMNFICTIII</sequence>
<reference evidence="5" key="1">
    <citation type="submission" date="2020-11" db="EMBL/GenBank/DDBJ databases">
        <authorList>
            <person name="Whiteford S."/>
        </authorList>
    </citation>
    <scope>NUCLEOTIDE SEQUENCE</scope>
</reference>
<dbReference type="InterPro" id="IPR035940">
    <property type="entry name" value="CAP_sf"/>
</dbReference>
<protein>
    <submittedName>
        <fullName evidence="5">(diamondback moth) hypothetical protein</fullName>
    </submittedName>
</protein>
<evidence type="ECO:0000313" key="6">
    <source>
        <dbReference type="Proteomes" id="UP000653454"/>
    </source>
</evidence>
<accession>A0A8S4FWI1</accession>
<dbReference type="InterPro" id="IPR002413">
    <property type="entry name" value="V5_allergen-like"/>
</dbReference>
<evidence type="ECO:0000259" key="4">
    <source>
        <dbReference type="SMART" id="SM00198"/>
    </source>
</evidence>
<dbReference type="SUPFAM" id="SSF55797">
    <property type="entry name" value="PR-1-like"/>
    <property type="match status" value="1"/>
</dbReference>
<feature type="domain" description="SCP" evidence="4">
    <location>
        <begin position="24"/>
        <end position="184"/>
    </location>
</feature>
<dbReference type="Pfam" id="PF00188">
    <property type="entry name" value="CAP"/>
    <property type="match status" value="1"/>
</dbReference>
<dbReference type="PRINTS" id="PR00837">
    <property type="entry name" value="V5TPXLIKE"/>
</dbReference>
<comment type="caution">
    <text evidence="5">The sequence shown here is derived from an EMBL/GenBank/DDBJ whole genome shotgun (WGS) entry which is preliminary data.</text>
</comment>
<gene>
    <name evidence="5" type="ORF">PLXY2_LOCUS10487</name>
</gene>
<name>A0A8S4FWI1_PLUXY</name>
<feature type="compositionally biased region" description="Basic and acidic residues" evidence="3">
    <location>
        <begin position="323"/>
        <end position="335"/>
    </location>
</feature>
<comment type="subcellular location">
    <subcellularLocation>
        <location evidence="1">Secreted</location>
    </subcellularLocation>
</comment>